<feature type="transmembrane region" description="Helical" evidence="1">
    <location>
        <begin position="125"/>
        <end position="146"/>
    </location>
</feature>
<protein>
    <recommendedName>
        <fullName evidence="3">Integral membrane protein</fullName>
    </recommendedName>
</protein>
<accession>A0A3B0XXI7</accession>
<organism evidence="2">
    <name type="scientific">hydrothermal vent metagenome</name>
    <dbReference type="NCBI Taxonomy" id="652676"/>
    <lineage>
        <taxon>unclassified sequences</taxon>
        <taxon>metagenomes</taxon>
        <taxon>ecological metagenomes</taxon>
    </lineage>
</organism>
<dbReference type="AlphaFoldDB" id="A0A3B0XXI7"/>
<evidence type="ECO:0008006" key="3">
    <source>
        <dbReference type="Google" id="ProtNLM"/>
    </source>
</evidence>
<gene>
    <name evidence="2" type="ORF">MNBD_GAMMA09-1079</name>
</gene>
<feature type="transmembrane region" description="Helical" evidence="1">
    <location>
        <begin position="6"/>
        <end position="29"/>
    </location>
</feature>
<proteinExistence type="predicted"/>
<keyword evidence="1" id="KW-0812">Transmembrane</keyword>
<name>A0A3B0XXI7_9ZZZZ</name>
<sequence>MYLTVKFIHILSATLLFGTGLGSAFYMLMAYRSGSMAAMAVTNRLVVIADFIFTTPTVVIQLVSGLYLLNYSGIAWLSPWSLRVFMLYAFVGACWLPVVWLQIWLRNRAEVLEVPDKQYRDRMKIWLILGIMAFPAVVVLYAFMVYRPYWG</sequence>
<dbReference type="InterPro" id="IPR018729">
    <property type="entry name" value="DUF2269_transmembrane"/>
</dbReference>
<evidence type="ECO:0000313" key="2">
    <source>
        <dbReference type="EMBL" id="VAW68853.1"/>
    </source>
</evidence>
<dbReference type="EMBL" id="UOFI01000139">
    <property type="protein sequence ID" value="VAW68853.1"/>
    <property type="molecule type" value="Genomic_DNA"/>
</dbReference>
<dbReference type="Pfam" id="PF10027">
    <property type="entry name" value="DUF2269"/>
    <property type="match status" value="1"/>
</dbReference>
<evidence type="ECO:0000256" key="1">
    <source>
        <dbReference type="SAM" id="Phobius"/>
    </source>
</evidence>
<feature type="transmembrane region" description="Helical" evidence="1">
    <location>
        <begin position="84"/>
        <end position="105"/>
    </location>
</feature>
<keyword evidence="1" id="KW-0472">Membrane</keyword>
<keyword evidence="1" id="KW-1133">Transmembrane helix</keyword>
<reference evidence="2" key="1">
    <citation type="submission" date="2018-06" db="EMBL/GenBank/DDBJ databases">
        <authorList>
            <person name="Zhirakovskaya E."/>
        </authorList>
    </citation>
    <scope>NUCLEOTIDE SEQUENCE</scope>
</reference>
<feature type="transmembrane region" description="Helical" evidence="1">
    <location>
        <begin position="41"/>
        <end position="64"/>
    </location>
</feature>